<dbReference type="InterPro" id="IPR032675">
    <property type="entry name" value="LRR_dom_sf"/>
</dbReference>
<name>A0A137NUX4_CONC2</name>
<evidence type="ECO:0000313" key="1">
    <source>
        <dbReference type="EMBL" id="KXN66613.1"/>
    </source>
</evidence>
<evidence type="ECO:0000313" key="2">
    <source>
        <dbReference type="Proteomes" id="UP000070444"/>
    </source>
</evidence>
<dbReference type="AlphaFoldDB" id="A0A137NUX4"/>
<organism evidence="1 2">
    <name type="scientific">Conidiobolus coronatus (strain ATCC 28846 / CBS 209.66 / NRRL 28638)</name>
    <name type="common">Delacroixia coronata</name>
    <dbReference type="NCBI Taxonomy" id="796925"/>
    <lineage>
        <taxon>Eukaryota</taxon>
        <taxon>Fungi</taxon>
        <taxon>Fungi incertae sedis</taxon>
        <taxon>Zoopagomycota</taxon>
        <taxon>Entomophthoromycotina</taxon>
        <taxon>Entomophthoromycetes</taxon>
        <taxon>Entomophthorales</taxon>
        <taxon>Ancylistaceae</taxon>
        <taxon>Conidiobolus</taxon>
    </lineage>
</organism>
<dbReference type="EMBL" id="KQ964705">
    <property type="protein sequence ID" value="KXN66613.1"/>
    <property type="molecule type" value="Genomic_DNA"/>
</dbReference>
<reference evidence="1 2" key="1">
    <citation type="journal article" date="2015" name="Genome Biol. Evol.">
        <title>Phylogenomic analyses indicate that early fungi evolved digesting cell walls of algal ancestors of land plants.</title>
        <authorList>
            <person name="Chang Y."/>
            <person name="Wang S."/>
            <person name="Sekimoto S."/>
            <person name="Aerts A.L."/>
            <person name="Choi C."/>
            <person name="Clum A."/>
            <person name="LaButti K.M."/>
            <person name="Lindquist E.A."/>
            <person name="Yee Ngan C."/>
            <person name="Ohm R.A."/>
            <person name="Salamov A.A."/>
            <person name="Grigoriev I.V."/>
            <person name="Spatafora J.W."/>
            <person name="Berbee M.L."/>
        </authorList>
    </citation>
    <scope>NUCLEOTIDE SEQUENCE [LARGE SCALE GENOMIC DNA]</scope>
    <source>
        <strain evidence="1 2">NRRL 28638</strain>
    </source>
</reference>
<protein>
    <recommendedName>
        <fullName evidence="3">F-box domain-containing protein</fullName>
    </recommendedName>
</protein>
<evidence type="ECO:0008006" key="3">
    <source>
        <dbReference type="Google" id="ProtNLM"/>
    </source>
</evidence>
<dbReference type="OrthoDB" id="612216at2759"/>
<keyword evidence="2" id="KW-1185">Reference proteome</keyword>
<accession>A0A137NUX4</accession>
<dbReference type="SUPFAM" id="SSF52047">
    <property type="entry name" value="RNI-like"/>
    <property type="match status" value="1"/>
</dbReference>
<gene>
    <name evidence="1" type="ORF">CONCODRAFT_11496</name>
</gene>
<dbReference type="Gene3D" id="3.80.10.10">
    <property type="entry name" value="Ribonuclease Inhibitor"/>
    <property type="match status" value="1"/>
</dbReference>
<proteinExistence type="predicted"/>
<sequence>MNSDNNSSINWLKIIFDKEFQQYLNIDILNELSLVSKIARVKLNPKVFYAIKIENNYRYIGRKRVESYNFRGLNKLNKLISSNEEELKKGLYAEKELSDIKFELENIKELVSSLYLENLDSFGYYLVPMFENFFDLKILKLYHCTIPYSLLVNLGVSFPKLKALELSDLLLVKLSTDVASPSDFNFPPNLIYLKFGEGKIIEQGALSNPYEILFKNFSHEPSHMFKLPKIPIPSLKRLDFIYSSGLDRDLLEFLDLNTSLESLKTRLLNLDRVYNFESLKRLEVECVCLSGSGLVLPTQKSIKELTAKISLKGEFERVKKLCNLCPNLEKLQIIMPRIRYEDGPQEQFNTFLIPALSKLLKLKTLVINTDINEGDIIDINEIPHVENIVFEIYNPLLNFKFNNCIDLKSIEIKCKWFEPDSKKFLDEFNKMCSTHSNWILKFTKDKIKGYKDY</sequence>
<dbReference type="Proteomes" id="UP000070444">
    <property type="component" value="Unassembled WGS sequence"/>
</dbReference>